<dbReference type="GO" id="GO:0005886">
    <property type="term" value="C:plasma membrane"/>
    <property type="evidence" value="ECO:0007669"/>
    <property type="project" value="UniProtKB-SubCell"/>
</dbReference>
<keyword evidence="7 11" id="KW-0067">ATP-binding</keyword>
<dbReference type="SMART" id="SM00382">
    <property type="entry name" value="AAA"/>
    <property type="match status" value="1"/>
</dbReference>
<evidence type="ECO:0000256" key="5">
    <source>
        <dbReference type="ARBA" id="ARBA00022519"/>
    </source>
</evidence>
<accession>A0A5N5DWV6</accession>
<dbReference type="Proteomes" id="UP000325576">
    <property type="component" value="Unassembled WGS sequence"/>
</dbReference>
<gene>
    <name evidence="11" type="ORF">BS297_25045</name>
</gene>
<evidence type="ECO:0000259" key="10">
    <source>
        <dbReference type="PROSITE" id="PS50893"/>
    </source>
</evidence>
<dbReference type="RefSeq" id="WP_151532005.1">
    <property type="nucleotide sequence ID" value="NZ_JASHLJ010000001.1"/>
</dbReference>
<dbReference type="InterPro" id="IPR003593">
    <property type="entry name" value="AAA+_ATPase"/>
</dbReference>
<dbReference type="InterPro" id="IPR027417">
    <property type="entry name" value="P-loop_NTPase"/>
</dbReference>
<name>A0A5N5DWV6_RHOER</name>
<evidence type="ECO:0000256" key="6">
    <source>
        <dbReference type="ARBA" id="ARBA00022741"/>
    </source>
</evidence>
<dbReference type="PANTHER" id="PTHR43297:SF14">
    <property type="entry name" value="ATPASE AAA-TYPE CORE DOMAIN-CONTAINING PROTEIN"/>
    <property type="match status" value="1"/>
</dbReference>
<evidence type="ECO:0000313" key="12">
    <source>
        <dbReference type="Proteomes" id="UP000325576"/>
    </source>
</evidence>
<keyword evidence="4" id="KW-1003">Cell membrane</keyword>
<protein>
    <submittedName>
        <fullName evidence="11">ABC transporter ATP-binding protein</fullName>
    </submittedName>
</protein>
<comment type="subcellular location">
    <subcellularLocation>
        <location evidence="1">Cell membrane</location>
        <topology evidence="1">Peripheral membrane protein</topology>
    </subcellularLocation>
</comment>
<keyword evidence="6" id="KW-0547">Nucleotide-binding</keyword>
<evidence type="ECO:0000256" key="9">
    <source>
        <dbReference type="ARBA" id="ARBA00023136"/>
    </source>
</evidence>
<evidence type="ECO:0000256" key="1">
    <source>
        <dbReference type="ARBA" id="ARBA00004202"/>
    </source>
</evidence>
<dbReference type="PROSITE" id="PS50893">
    <property type="entry name" value="ABC_TRANSPORTER_2"/>
    <property type="match status" value="1"/>
</dbReference>
<keyword evidence="3" id="KW-0813">Transport</keyword>
<dbReference type="SUPFAM" id="SSF52540">
    <property type="entry name" value="P-loop containing nucleoside triphosphate hydrolases"/>
    <property type="match status" value="1"/>
</dbReference>
<evidence type="ECO:0000256" key="7">
    <source>
        <dbReference type="ARBA" id="ARBA00022840"/>
    </source>
</evidence>
<dbReference type="InterPro" id="IPR017871">
    <property type="entry name" value="ABC_transporter-like_CS"/>
</dbReference>
<evidence type="ECO:0000256" key="2">
    <source>
        <dbReference type="ARBA" id="ARBA00005417"/>
    </source>
</evidence>
<sequence>MSILLTTEFEPEIELETVLRVNDLRIVNEVDEVVLVGGVDFELRRGEVLGIVGESGSGKSISLRAVLGLLPAGLAVSAGTIELFGEDTSHFTNADWNRVRGSGITAVFQDPGSYLNPSIQVGKQVAEVLRVKRGLGRRAAKTEALTLLGEVRIHDPELVFRQYPHELSGGMLQRVLLAIAVSLEPRILIADEATTALDVTVQAEVLDLIVDLTERHGLSLIVVSHDLAVVAQVADEVVVFRDGVIVERGATAQVLRDPRHEYTRLLVSEHELYGLDRFTSEVAAHVS</sequence>
<evidence type="ECO:0000256" key="8">
    <source>
        <dbReference type="ARBA" id="ARBA00022967"/>
    </source>
</evidence>
<reference evidence="11 12" key="1">
    <citation type="journal article" date="2017" name="Poromechanics V (2013)">
        <title>Genomic Characterization of the Arsenic-Tolerant Actinobacterium, &lt;i&gt;Rhodococcus erythropolis&lt;/i&gt; S43.</title>
        <authorList>
            <person name="Retamal-Morales G."/>
            <person name="Mehnert M."/>
            <person name="Schwabe R."/>
            <person name="Tischler D."/>
            <person name="Schloemann M."/>
            <person name="Levican G.J."/>
        </authorList>
    </citation>
    <scope>NUCLEOTIDE SEQUENCE [LARGE SCALE GENOMIC DNA]</scope>
    <source>
        <strain evidence="11 12">S43</strain>
    </source>
</reference>
<organism evidence="11 12">
    <name type="scientific">Rhodococcus erythropolis</name>
    <name type="common">Arthrobacter picolinophilus</name>
    <dbReference type="NCBI Taxonomy" id="1833"/>
    <lineage>
        <taxon>Bacteria</taxon>
        <taxon>Bacillati</taxon>
        <taxon>Actinomycetota</taxon>
        <taxon>Actinomycetes</taxon>
        <taxon>Mycobacteriales</taxon>
        <taxon>Nocardiaceae</taxon>
        <taxon>Rhodococcus</taxon>
        <taxon>Rhodococcus erythropolis group</taxon>
    </lineage>
</organism>
<comment type="caution">
    <text evidence="11">The sequence shown here is derived from an EMBL/GenBank/DDBJ whole genome shotgun (WGS) entry which is preliminary data.</text>
</comment>
<dbReference type="CDD" id="cd03257">
    <property type="entry name" value="ABC_NikE_OppD_transporters"/>
    <property type="match status" value="1"/>
</dbReference>
<dbReference type="GO" id="GO:0016887">
    <property type="term" value="F:ATP hydrolysis activity"/>
    <property type="evidence" value="ECO:0007669"/>
    <property type="project" value="InterPro"/>
</dbReference>
<evidence type="ECO:0000313" key="11">
    <source>
        <dbReference type="EMBL" id="KAB2582569.1"/>
    </source>
</evidence>
<keyword evidence="8" id="KW-1278">Translocase</keyword>
<dbReference type="PROSITE" id="PS00211">
    <property type="entry name" value="ABC_TRANSPORTER_1"/>
    <property type="match status" value="1"/>
</dbReference>
<dbReference type="PANTHER" id="PTHR43297">
    <property type="entry name" value="OLIGOPEPTIDE TRANSPORT ATP-BINDING PROTEIN APPD"/>
    <property type="match status" value="1"/>
</dbReference>
<keyword evidence="5" id="KW-0997">Cell inner membrane</keyword>
<dbReference type="Gene3D" id="3.40.50.300">
    <property type="entry name" value="P-loop containing nucleotide triphosphate hydrolases"/>
    <property type="match status" value="1"/>
</dbReference>
<dbReference type="InterPro" id="IPR003439">
    <property type="entry name" value="ABC_transporter-like_ATP-bd"/>
</dbReference>
<dbReference type="EMBL" id="MRBO01000667">
    <property type="protein sequence ID" value="KAB2582569.1"/>
    <property type="molecule type" value="Genomic_DNA"/>
</dbReference>
<dbReference type="Pfam" id="PF00005">
    <property type="entry name" value="ABC_tran"/>
    <property type="match status" value="1"/>
</dbReference>
<evidence type="ECO:0000256" key="4">
    <source>
        <dbReference type="ARBA" id="ARBA00022475"/>
    </source>
</evidence>
<dbReference type="GO" id="GO:0005524">
    <property type="term" value="F:ATP binding"/>
    <property type="evidence" value="ECO:0007669"/>
    <property type="project" value="UniProtKB-KW"/>
</dbReference>
<evidence type="ECO:0000256" key="3">
    <source>
        <dbReference type="ARBA" id="ARBA00022448"/>
    </source>
</evidence>
<dbReference type="InterPro" id="IPR050388">
    <property type="entry name" value="ABC_Ni/Peptide_Import"/>
</dbReference>
<comment type="similarity">
    <text evidence="2">Belongs to the ABC transporter superfamily.</text>
</comment>
<dbReference type="AlphaFoldDB" id="A0A5N5DWV6"/>
<feature type="domain" description="ABC transporter" evidence="10">
    <location>
        <begin position="19"/>
        <end position="267"/>
    </location>
</feature>
<proteinExistence type="inferred from homology"/>
<keyword evidence="9" id="KW-0472">Membrane</keyword>